<evidence type="ECO:0000256" key="3">
    <source>
        <dbReference type="ARBA" id="ARBA00022833"/>
    </source>
</evidence>
<dbReference type="InterPro" id="IPR017907">
    <property type="entry name" value="Znf_RING_CS"/>
</dbReference>
<feature type="domain" description="RING-type" evidence="6">
    <location>
        <begin position="9"/>
        <end position="48"/>
    </location>
</feature>
<dbReference type="PANTHER" id="PTHR25462:SF307">
    <property type="entry name" value="TRIPARTITE MOTIF-CONTAINING PROTEIN 45"/>
    <property type="match status" value="1"/>
</dbReference>
<organism evidence="7 8">
    <name type="scientific">Ditylenchus destructor</name>
    <dbReference type="NCBI Taxonomy" id="166010"/>
    <lineage>
        <taxon>Eukaryota</taxon>
        <taxon>Metazoa</taxon>
        <taxon>Ecdysozoa</taxon>
        <taxon>Nematoda</taxon>
        <taxon>Chromadorea</taxon>
        <taxon>Rhabditida</taxon>
        <taxon>Tylenchina</taxon>
        <taxon>Tylenchomorpha</taxon>
        <taxon>Sphaerularioidea</taxon>
        <taxon>Anguinidae</taxon>
        <taxon>Anguininae</taxon>
        <taxon>Ditylenchus</taxon>
    </lineage>
</organism>
<evidence type="ECO:0000313" key="7">
    <source>
        <dbReference type="EMBL" id="KAI1702363.1"/>
    </source>
</evidence>
<dbReference type="PANTHER" id="PTHR25462">
    <property type="entry name" value="BONUS, ISOFORM C-RELATED"/>
    <property type="match status" value="1"/>
</dbReference>
<accession>A0AAD4R0U5</accession>
<dbReference type="InterPro" id="IPR000626">
    <property type="entry name" value="Ubiquitin-like_dom"/>
</dbReference>
<evidence type="ECO:0000259" key="6">
    <source>
        <dbReference type="PROSITE" id="PS50089"/>
    </source>
</evidence>
<dbReference type="SUPFAM" id="SSF54236">
    <property type="entry name" value="Ubiquitin-like"/>
    <property type="match status" value="1"/>
</dbReference>
<dbReference type="SMART" id="SM00213">
    <property type="entry name" value="UBQ"/>
    <property type="match status" value="1"/>
</dbReference>
<dbReference type="Gene3D" id="3.10.20.90">
    <property type="entry name" value="Phosphatidylinositol 3-kinase Catalytic Subunit, Chain A, domain 1"/>
    <property type="match status" value="1"/>
</dbReference>
<evidence type="ECO:0000256" key="2">
    <source>
        <dbReference type="ARBA" id="ARBA00022771"/>
    </source>
</evidence>
<evidence type="ECO:0000256" key="1">
    <source>
        <dbReference type="ARBA" id="ARBA00022723"/>
    </source>
</evidence>
<sequence length="163" mass="18254">MNATEYVNCALCTDYLALPKSLNCGHTFCLECIQKFTKDGSVTCAVCREIIEPPNPYSNGTDVILKDDGISTPDMNSQNTKMESELSIKFERLTGDSFTLKGVRMTDKVEDIKRRLHLENIASDDIKMMYNGKLLMDNDNIGCYDIGKDEPILLIVRPKSGTE</sequence>
<dbReference type="InterPro" id="IPR047153">
    <property type="entry name" value="TRIM45/56/19-like"/>
</dbReference>
<dbReference type="GO" id="GO:0008270">
    <property type="term" value="F:zinc ion binding"/>
    <property type="evidence" value="ECO:0007669"/>
    <property type="project" value="UniProtKB-KW"/>
</dbReference>
<dbReference type="InterPro" id="IPR029071">
    <property type="entry name" value="Ubiquitin-like_domsf"/>
</dbReference>
<dbReference type="Pfam" id="PF15227">
    <property type="entry name" value="zf-C3HC4_4"/>
    <property type="match status" value="1"/>
</dbReference>
<name>A0AAD4R0U5_9BILA</name>
<reference evidence="7" key="1">
    <citation type="submission" date="2022-01" db="EMBL/GenBank/DDBJ databases">
        <title>Genome Sequence Resource for Two Populations of Ditylenchus destructor, the Migratory Endoparasitic Phytonematode.</title>
        <authorList>
            <person name="Zhang H."/>
            <person name="Lin R."/>
            <person name="Xie B."/>
        </authorList>
    </citation>
    <scope>NUCLEOTIDE SEQUENCE</scope>
    <source>
        <strain evidence="7">BazhouSP</strain>
    </source>
</reference>
<dbReference type="PROSITE" id="PS50053">
    <property type="entry name" value="UBIQUITIN_2"/>
    <property type="match status" value="1"/>
</dbReference>
<dbReference type="EMBL" id="JAKKPZ010000100">
    <property type="protein sequence ID" value="KAI1702363.1"/>
    <property type="molecule type" value="Genomic_DNA"/>
</dbReference>
<dbReference type="PROSITE" id="PS00518">
    <property type="entry name" value="ZF_RING_1"/>
    <property type="match status" value="1"/>
</dbReference>
<keyword evidence="2 4" id="KW-0863">Zinc-finger</keyword>
<dbReference type="Gene3D" id="3.30.40.10">
    <property type="entry name" value="Zinc/RING finger domain, C3HC4 (zinc finger)"/>
    <property type="match status" value="1"/>
</dbReference>
<evidence type="ECO:0000259" key="5">
    <source>
        <dbReference type="PROSITE" id="PS50053"/>
    </source>
</evidence>
<comment type="caution">
    <text evidence="7">The sequence shown here is derived from an EMBL/GenBank/DDBJ whole genome shotgun (WGS) entry which is preliminary data.</text>
</comment>
<feature type="domain" description="Ubiquitin-like" evidence="5">
    <location>
        <begin position="86"/>
        <end position="161"/>
    </location>
</feature>
<dbReference type="PROSITE" id="PS50089">
    <property type="entry name" value="ZF_RING_2"/>
    <property type="match status" value="1"/>
</dbReference>
<evidence type="ECO:0000256" key="4">
    <source>
        <dbReference type="PROSITE-ProRule" id="PRU00175"/>
    </source>
</evidence>
<dbReference type="Pfam" id="PF00240">
    <property type="entry name" value="ubiquitin"/>
    <property type="match status" value="1"/>
</dbReference>
<keyword evidence="1" id="KW-0479">Metal-binding</keyword>
<protein>
    <submittedName>
        <fullName evidence="7">Zinc finger of c3HC4-type, RING domain-containing protein</fullName>
    </submittedName>
</protein>
<dbReference type="InterPro" id="IPR001841">
    <property type="entry name" value="Znf_RING"/>
</dbReference>
<proteinExistence type="predicted"/>
<keyword evidence="3" id="KW-0862">Zinc</keyword>
<gene>
    <name evidence="7" type="ORF">DdX_15545</name>
</gene>
<dbReference type="CDD" id="cd17039">
    <property type="entry name" value="Ubl_ubiquitin_like"/>
    <property type="match status" value="1"/>
</dbReference>
<keyword evidence="8" id="KW-1185">Reference proteome</keyword>
<dbReference type="SMART" id="SM00184">
    <property type="entry name" value="RING"/>
    <property type="match status" value="1"/>
</dbReference>
<evidence type="ECO:0000313" key="8">
    <source>
        <dbReference type="Proteomes" id="UP001201812"/>
    </source>
</evidence>
<dbReference type="AlphaFoldDB" id="A0AAD4R0U5"/>
<dbReference type="InterPro" id="IPR013083">
    <property type="entry name" value="Znf_RING/FYVE/PHD"/>
</dbReference>
<dbReference type="Proteomes" id="UP001201812">
    <property type="component" value="Unassembled WGS sequence"/>
</dbReference>
<dbReference type="SUPFAM" id="SSF57850">
    <property type="entry name" value="RING/U-box"/>
    <property type="match status" value="1"/>
</dbReference>